<comment type="caution">
    <text evidence="2">The sequence shown here is derived from an EMBL/GenBank/DDBJ whole genome shotgun (WGS) entry which is preliminary data.</text>
</comment>
<organism evidence="2 3">
    <name type="scientific">Gigaspora margarita</name>
    <dbReference type="NCBI Taxonomy" id="4874"/>
    <lineage>
        <taxon>Eukaryota</taxon>
        <taxon>Fungi</taxon>
        <taxon>Fungi incertae sedis</taxon>
        <taxon>Mucoromycota</taxon>
        <taxon>Glomeromycotina</taxon>
        <taxon>Glomeromycetes</taxon>
        <taxon>Diversisporales</taxon>
        <taxon>Gigasporaceae</taxon>
        <taxon>Gigaspora</taxon>
    </lineage>
</organism>
<sequence length="200" mass="24107">LQWIDIENKSSWVWKYCGVKTDGHAYCRYIINEDEKTECGWNYIYNSQTSKSESITEESSQEKETKKKAEDTEEETEELIVNAIYDALYNYFDFSPNSVLFASILDSRFKKMKGWPKEEKERTITLLRSEYTFFKKNNKLLNREFGNKNRYHFKKSKEKTINNFKSCLFEEEKEINDDNEIDYYFKFRILQANSDKDSFK</sequence>
<evidence type="ECO:0000256" key="1">
    <source>
        <dbReference type="SAM" id="MobiDB-lite"/>
    </source>
</evidence>
<dbReference type="Proteomes" id="UP000789901">
    <property type="component" value="Unassembled WGS sequence"/>
</dbReference>
<keyword evidence="3" id="KW-1185">Reference proteome</keyword>
<accession>A0ABN7W2F2</accession>
<evidence type="ECO:0000313" key="2">
    <source>
        <dbReference type="EMBL" id="CAG8812584.1"/>
    </source>
</evidence>
<protein>
    <submittedName>
        <fullName evidence="2">30838_t:CDS:1</fullName>
    </submittedName>
</protein>
<feature type="compositionally biased region" description="Basic and acidic residues" evidence="1">
    <location>
        <begin position="60"/>
        <end position="70"/>
    </location>
</feature>
<feature type="non-terminal residue" evidence="2">
    <location>
        <position position="1"/>
    </location>
</feature>
<evidence type="ECO:0000313" key="3">
    <source>
        <dbReference type="Proteomes" id="UP000789901"/>
    </source>
</evidence>
<gene>
    <name evidence="2" type="ORF">GMARGA_LOCUS25602</name>
</gene>
<proteinExistence type="predicted"/>
<feature type="region of interest" description="Disordered" evidence="1">
    <location>
        <begin position="52"/>
        <end position="73"/>
    </location>
</feature>
<reference evidence="2 3" key="1">
    <citation type="submission" date="2021-06" db="EMBL/GenBank/DDBJ databases">
        <authorList>
            <person name="Kallberg Y."/>
            <person name="Tangrot J."/>
            <person name="Rosling A."/>
        </authorList>
    </citation>
    <scope>NUCLEOTIDE SEQUENCE [LARGE SCALE GENOMIC DNA]</scope>
    <source>
        <strain evidence="2 3">120-4 pot B 10/14</strain>
    </source>
</reference>
<name>A0ABN7W2F2_GIGMA</name>
<dbReference type="EMBL" id="CAJVQB010028535">
    <property type="protein sequence ID" value="CAG8812584.1"/>
    <property type="molecule type" value="Genomic_DNA"/>
</dbReference>